<feature type="transmembrane region" description="Helical" evidence="8">
    <location>
        <begin position="423"/>
        <end position="446"/>
    </location>
</feature>
<dbReference type="SMART" id="SM00382">
    <property type="entry name" value="AAA"/>
    <property type="match status" value="1"/>
</dbReference>
<dbReference type="Gene3D" id="3.40.50.300">
    <property type="entry name" value="P-loop containing nucleotide triphosphate hydrolases"/>
    <property type="match status" value="1"/>
</dbReference>
<protein>
    <submittedName>
        <fullName evidence="10">ATP-binding cassette sub-family G member 2</fullName>
    </submittedName>
</protein>
<dbReference type="GO" id="GO:0016887">
    <property type="term" value="F:ATP hydrolysis activity"/>
    <property type="evidence" value="ECO:0007669"/>
    <property type="project" value="InterPro"/>
</dbReference>
<dbReference type="InterPro" id="IPR003593">
    <property type="entry name" value="AAA+_ATPase"/>
</dbReference>
<evidence type="ECO:0000313" key="11">
    <source>
        <dbReference type="Proteomes" id="UP000187455"/>
    </source>
</evidence>
<dbReference type="GO" id="GO:0016020">
    <property type="term" value="C:membrane"/>
    <property type="evidence" value="ECO:0007669"/>
    <property type="project" value="UniProtKB-SubCell"/>
</dbReference>
<dbReference type="InterPro" id="IPR027417">
    <property type="entry name" value="P-loop_NTPase"/>
</dbReference>
<dbReference type="InterPro" id="IPR043926">
    <property type="entry name" value="ABCG_dom"/>
</dbReference>
<keyword evidence="3 8" id="KW-0812">Transmembrane</keyword>
<evidence type="ECO:0000256" key="5">
    <source>
        <dbReference type="ARBA" id="ARBA00022840"/>
    </source>
</evidence>
<dbReference type="InterPro" id="IPR003439">
    <property type="entry name" value="ABC_transporter-like_ATP-bd"/>
</dbReference>
<feature type="domain" description="ABC transporter" evidence="9">
    <location>
        <begin position="49"/>
        <end position="289"/>
    </location>
</feature>
<dbReference type="InterPro" id="IPR050352">
    <property type="entry name" value="ABCG_transporters"/>
</dbReference>
<accession>A0A1R0GSY7</accession>
<dbReference type="InterPro" id="IPR013525">
    <property type="entry name" value="ABC2_TM"/>
</dbReference>
<evidence type="ECO:0000256" key="4">
    <source>
        <dbReference type="ARBA" id="ARBA00022741"/>
    </source>
</evidence>
<dbReference type="GO" id="GO:0005524">
    <property type="term" value="F:ATP binding"/>
    <property type="evidence" value="ECO:0007669"/>
    <property type="project" value="UniProtKB-KW"/>
</dbReference>
<keyword evidence="5 10" id="KW-0067">ATP-binding</keyword>
<dbReference type="Pfam" id="PF00005">
    <property type="entry name" value="ABC_tran"/>
    <property type="match status" value="1"/>
</dbReference>
<feature type="transmembrane region" description="Helical" evidence="8">
    <location>
        <begin position="388"/>
        <end position="411"/>
    </location>
</feature>
<keyword evidence="2" id="KW-0813">Transport</keyword>
<keyword evidence="7 8" id="KW-0472">Membrane</keyword>
<comment type="caution">
    <text evidence="10">The sequence shown here is derived from an EMBL/GenBank/DDBJ whole genome shotgun (WGS) entry which is preliminary data.</text>
</comment>
<evidence type="ECO:0000256" key="6">
    <source>
        <dbReference type="ARBA" id="ARBA00022989"/>
    </source>
</evidence>
<reference evidence="10 11" key="1">
    <citation type="journal article" date="2016" name="Mol. Biol. Evol.">
        <title>Genome-Wide Survey of Gut Fungi (Harpellales) Reveals the First Horizontally Transferred Ubiquitin Gene from a Mosquito Host.</title>
        <authorList>
            <person name="Wang Y."/>
            <person name="White M.M."/>
            <person name="Kvist S."/>
            <person name="Moncalvo J.M."/>
        </authorList>
    </citation>
    <scope>NUCLEOTIDE SEQUENCE [LARGE SCALE GENOMIC DNA]</scope>
    <source>
        <strain evidence="10 11">ALG-7-W6</strain>
    </source>
</reference>
<keyword evidence="6 8" id="KW-1133">Transmembrane helix</keyword>
<dbReference type="AlphaFoldDB" id="A0A1R0GSY7"/>
<keyword evidence="11" id="KW-1185">Reference proteome</keyword>
<evidence type="ECO:0000256" key="7">
    <source>
        <dbReference type="ARBA" id="ARBA00023136"/>
    </source>
</evidence>
<evidence type="ECO:0000256" key="2">
    <source>
        <dbReference type="ARBA" id="ARBA00022448"/>
    </source>
</evidence>
<organism evidence="10 11">
    <name type="scientific">Smittium mucronatum</name>
    <dbReference type="NCBI Taxonomy" id="133383"/>
    <lineage>
        <taxon>Eukaryota</taxon>
        <taxon>Fungi</taxon>
        <taxon>Fungi incertae sedis</taxon>
        <taxon>Zoopagomycota</taxon>
        <taxon>Kickxellomycotina</taxon>
        <taxon>Harpellomycetes</taxon>
        <taxon>Harpellales</taxon>
        <taxon>Legeriomycetaceae</taxon>
        <taxon>Smittium</taxon>
    </lineage>
</organism>
<evidence type="ECO:0000259" key="9">
    <source>
        <dbReference type="PROSITE" id="PS50893"/>
    </source>
</evidence>
<feature type="transmembrane region" description="Helical" evidence="8">
    <location>
        <begin position="531"/>
        <end position="553"/>
    </location>
</feature>
<dbReference type="GO" id="GO:0140359">
    <property type="term" value="F:ABC-type transporter activity"/>
    <property type="evidence" value="ECO:0007669"/>
    <property type="project" value="InterPro"/>
</dbReference>
<dbReference type="Proteomes" id="UP000187455">
    <property type="component" value="Unassembled WGS sequence"/>
</dbReference>
<dbReference type="PANTHER" id="PTHR48041">
    <property type="entry name" value="ABC TRANSPORTER G FAMILY MEMBER 28"/>
    <property type="match status" value="1"/>
</dbReference>
<keyword evidence="4" id="KW-0547">Nucleotide-binding</keyword>
<gene>
    <name evidence="10" type="ORF">AYI68_g5928</name>
</gene>
<comment type="subcellular location">
    <subcellularLocation>
        <location evidence="1">Membrane</location>
        <topology evidence="1">Multi-pass membrane protein</topology>
    </subcellularLocation>
</comment>
<evidence type="ECO:0000256" key="8">
    <source>
        <dbReference type="SAM" id="Phobius"/>
    </source>
</evidence>
<dbReference type="OrthoDB" id="66620at2759"/>
<evidence type="ECO:0000313" key="10">
    <source>
        <dbReference type="EMBL" id="OLY79995.1"/>
    </source>
</evidence>
<feature type="transmembrane region" description="Helical" evidence="8">
    <location>
        <begin position="606"/>
        <end position="630"/>
    </location>
</feature>
<dbReference type="PROSITE" id="PS50893">
    <property type="entry name" value="ABC_TRANSPORTER_2"/>
    <property type="match status" value="1"/>
</dbReference>
<feature type="transmembrane region" description="Helical" evidence="8">
    <location>
        <begin position="467"/>
        <end position="491"/>
    </location>
</feature>
<dbReference type="Pfam" id="PF19055">
    <property type="entry name" value="ABC2_membrane_7"/>
    <property type="match status" value="1"/>
</dbReference>
<dbReference type="EMBL" id="LSSL01003891">
    <property type="protein sequence ID" value="OLY79995.1"/>
    <property type="molecule type" value="Genomic_DNA"/>
</dbReference>
<dbReference type="SUPFAM" id="SSF52540">
    <property type="entry name" value="P-loop containing nucleoside triphosphate hydrolases"/>
    <property type="match status" value="1"/>
</dbReference>
<dbReference type="STRING" id="133383.A0A1R0GSY7"/>
<dbReference type="PANTHER" id="PTHR48041:SF91">
    <property type="entry name" value="ABC TRANSPORTER G FAMILY MEMBER 28"/>
    <property type="match status" value="1"/>
</dbReference>
<sequence>MQKNSADYHTSVSIEENVECSKLKPQPAQISFKNLCYSIPIETNKTSFLGKKNVSDSDRFARKIILDNVTGSFNPGKLTAIMGPSGSGKTSLLNLLSGRISSGKVEGDIWLNGRAAGCGSLSLISRFISQDDVMLSTITVKEVIEMAIKFRIGNVSSEEIDRRCSQAISALELEKCQNTLIGNSILKGISGGERKRTSIAMEMATDSSILFLDEPTSGLDMYTSHLVTKLLLDISRSGQTVVSIIHQPSSDTFELFDDVMILSEGKVIYFGPQEDLVPYFSGIGYQCPNFTNPADFVFSNVLNLDVNELEKSKNYDYFTSRSNIRILKIDKLALKWKKSKQYMNIIAKVDEPILNPLNKLNFTSSISSSKQFPILLSRSLKDALRDKLVLRARLGQSVALALIMGIVFYKSNEKQIDTQIQNVLGSLFFGIISQFIPVAIGVLSTFSSGKFVFQREYQNGYYKTTPYFFSKFIIELPIQLICPIIFCAISYPMVGYVLSFKKFAIHTGAMILTSLISFSTGIFASAFFDDISVALALLPMILVLPMVFSGFLVNSGDTLPWIGWLQWISPLKYAFTIVTTNQLSSLTHNNINVGEIKLESLKLGPFGIPACFGFMSFFFLLLSAFSYLALQAFSKKFTPHNSTKTKLANLLGPPDPIFTSPQKAI</sequence>
<evidence type="ECO:0000256" key="3">
    <source>
        <dbReference type="ARBA" id="ARBA00022692"/>
    </source>
</evidence>
<evidence type="ECO:0000256" key="1">
    <source>
        <dbReference type="ARBA" id="ARBA00004141"/>
    </source>
</evidence>
<dbReference type="Pfam" id="PF01061">
    <property type="entry name" value="ABC2_membrane"/>
    <property type="match status" value="1"/>
</dbReference>
<feature type="transmembrane region" description="Helical" evidence="8">
    <location>
        <begin position="503"/>
        <end position="524"/>
    </location>
</feature>
<name>A0A1R0GSY7_9FUNG</name>
<dbReference type="CDD" id="cd03213">
    <property type="entry name" value="ABCG_EPDR"/>
    <property type="match status" value="1"/>
</dbReference>
<proteinExistence type="predicted"/>